<dbReference type="Proteomes" id="UP000800094">
    <property type="component" value="Unassembled WGS sequence"/>
</dbReference>
<dbReference type="EMBL" id="ML987207">
    <property type="protein sequence ID" value="KAF2242547.1"/>
    <property type="molecule type" value="Genomic_DNA"/>
</dbReference>
<name>A0A6A6HWY4_9PLEO</name>
<feature type="region of interest" description="Disordered" evidence="1">
    <location>
        <begin position="98"/>
        <end position="124"/>
    </location>
</feature>
<evidence type="ECO:0000313" key="4">
    <source>
        <dbReference type="Proteomes" id="UP000800094"/>
    </source>
</evidence>
<protein>
    <submittedName>
        <fullName evidence="3">Uncharacterized protein</fullName>
    </submittedName>
</protein>
<keyword evidence="2" id="KW-0472">Membrane</keyword>
<gene>
    <name evidence="3" type="ORF">BU26DRAFT_128367</name>
</gene>
<feature type="transmembrane region" description="Helical" evidence="2">
    <location>
        <begin position="21"/>
        <end position="39"/>
    </location>
</feature>
<evidence type="ECO:0000313" key="3">
    <source>
        <dbReference type="EMBL" id="KAF2242547.1"/>
    </source>
</evidence>
<dbReference type="AlphaFoldDB" id="A0A6A6HWY4"/>
<keyword evidence="2" id="KW-1133">Transmembrane helix</keyword>
<keyword evidence="2" id="KW-0812">Transmembrane</keyword>
<reference evidence="3" key="1">
    <citation type="journal article" date="2020" name="Stud. Mycol.">
        <title>101 Dothideomycetes genomes: a test case for predicting lifestyles and emergence of pathogens.</title>
        <authorList>
            <person name="Haridas S."/>
            <person name="Albert R."/>
            <person name="Binder M."/>
            <person name="Bloem J."/>
            <person name="Labutti K."/>
            <person name="Salamov A."/>
            <person name="Andreopoulos B."/>
            <person name="Baker S."/>
            <person name="Barry K."/>
            <person name="Bills G."/>
            <person name="Bluhm B."/>
            <person name="Cannon C."/>
            <person name="Castanera R."/>
            <person name="Culley D."/>
            <person name="Daum C."/>
            <person name="Ezra D."/>
            <person name="Gonzalez J."/>
            <person name="Henrissat B."/>
            <person name="Kuo A."/>
            <person name="Liang C."/>
            <person name="Lipzen A."/>
            <person name="Lutzoni F."/>
            <person name="Magnuson J."/>
            <person name="Mondo S."/>
            <person name="Nolan M."/>
            <person name="Ohm R."/>
            <person name="Pangilinan J."/>
            <person name="Park H.-J."/>
            <person name="Ramirez L."/>
            <person name="Alfaro M."/>
            <person name="Sun H."/>
            <person name="Tritt A."/>
            <person name="Yoshinaga Y."/>
            <person name="Zwiers L.-H."/>
            <person name="Turgeon B."/>
            <person name="Goodwin S."/>
            <person name="Spatafora J."/>
            <person name="Crous P."/>
            <person name="Grigoriev I."/>
        </authorList>
    </citation>
    <scope>NUCLEOTIDE SEQUENCE</scope>
    <source>
        <strain evidence="3">CBS 122368</strain>
    </source>
</reference>
<sequence>MGFSGFGTPCEVHHGMISGSYSFRSFCLSMLMLGGIVVLSPSRQHLTPRHSFAPRATRASPPAARYRWHEFALYGHLASRHITDASHIDRLTLPALTRTVSGTRRAQTPPERPTPAYPDVHGAR</sequence>
<organism evidence="3 4">
    <name type="scientific">Trematosphaeria pertusa</name>
    <dbReference type="NCBI Taxonomy" id="390896"/>
    <lineage>
        <taxon>Eukaryota</taxon>
        <taxon>Fungi</taxon>
        <taxon>Dikarya</taxon>
        <taxon>Ascomycota</taxon>
        <taxon>Pezizomycotina</taxon>
        <taxon>Dothideomycetes</taxon>
        <taxon>Pleosporomycetidae</taxon>
        <taxon>Pleosporales</taxon>
        <taxon>Massarineae</taxon>
        <taxon>Trematosphaeriaceae</taxon>
        <taxon>Trematosphaeria</taxon>
    </lineage>
</organism>
<accession>A0A6A6HWY4</accession>
<dbReference type="GeneID" id="54572940"/>
<dbReference type="RefSeq" id="XP_033677551.1">
    <property type="nucleotide sequence ID" value="XM_033819610.1"/>
</dbReference>
<evidence type="ECO:0000256" key="1">
    <source>
        <dbReference type="SAM" id="MobiDB-lite"/>
    </source>
</evidence>
<proteinExistence type="predicted"/>
<evidence type="ECO:0000256" key="2">
    <source>
        <dbReference type="SAM" id="Phobius"/>
    </source>
</evidence>
<keyword evidence="4" id="KW-1185">Reference proteome</keyword>